<reference evidence="3" key="1">
    <citation type="journal article" date="2019" name="Int. J. Syst. Evol. Microbiol.">
        <title>The Global Catalogue of Microorganisms (GCM) 10K type strain sequencing project: providing services to taxonomists for standard genome sequencing and annotation.</title>
        <authorList>
            <consortium name="The Broad Institute Genomics Platform"/>
            <consortium name="The Broad Institute Genome Sequencing Center for Infectious Disease"/>
            <person name="Wu L."/>
            <person name="Ma J."/>
        </authorList>
    </citation>
    <scope>NUCLEOTIDE SEQUENCE [LARGE SCALE GENOMIC DNA]</scope>
    <source>
        <strain evidence="3">JCM 14924</strain>
    </source>
</reference>
<comment type="caution">
    <text evidence="2">The sequence shown here is derived from an EMBL/GenBank/DDBJ whole genome shotgun (WGS) entry which is preliminary data.</text>
</comment>
<keyword evidence="3" id="KW-1185">Reference proteome</keyword>
<evidence type="ECO:0000256" key="1">
    <source>
        <dbReference type="SAM" id="MobiDB-lite"/>
    </source>
</evidence>
<name>A0ABP5NJ75_9ACTN</name>
<dbReference type="EMBL" id="BAAAOQ010000016">
    <property type="protein sequence ID" value="GAA2199651.1"/>
    <property type="molecule type" value="Genomic_DNA"/>
</dbReference>
<gene>
    <name evidence="2" type="ORF">GCM10009787_47500</name>
</gene>
<sequence length="98" mass="10089">MRWADGTAASEVMDMRLPGWWAWRSAGLPCAALRCAGVRRAVLPLADGRGAGVRTMGAGHVRPDRGRADGRAAAGRAGRRGPRGPGSAVAADRAADAL</sequence>
<proteinExistence type="predicted"/>
<organism evidence="2 3">
    <name type="scientific">Streptomyces bangladeshensis</name>
    <dbReference type="NCBI Taxonomy" id="295352"/>
    <lineage>
        <taxon>Bacteria</taxon>
        <taxon>Bacillati</taxon>
        <taxon>Actinomycetota</taxon>
        <taxon>Actinomycetes</taxon>
        <taxon>Kitasatosporales</taxon>
        <taxon>Streptomycetaceae</taxon>
        <taxon>Streptomyces</taxon>
    </lineage>
</organism>
<accession>A0ABP5NJ75</accession>
<evidence type="ECO:0000313" key="2">
    <source>
        <dbReference type="EMBL" id="GAA2199651.1"/>
    </source>
</evidence>
<evidence type="ECO:0000313" key="3">
    <source>
        <dbReference type="Proteomes" id="UP001501391"/>
    </source>
</evidence>
<dbReference type="Proteomes" id="UP001501391">
    <property type="component" value="Unassembled WGS sequence"/>
</dbReference>
<feature type="compositionally biased region" description="Basic and acidic residues" evidence="1">
    <location>
        <begin position="61"/>
        <end position="70"/>
    </location>
</feature>
<protein>
    <submittedName>
        <fullName evidence="2">Uncharacterized protein</fullName>
    </submittedName>
</protein>
<feature type="region of interest" description="Disordered" evidence="1">
    <location>
        <begin position="54"/>
        <end position="98"/>
    </location>
</feature>